<dbReference type="KEGG" id="pbk:Back11_07020"/>
<dbReference type="InterPro" id="IPR000182">
    <property type="entry name" value="GNAT_dom"/>
</dbReference>
<evidence type="ECO:0000256" key="1">
    <source>
        <dbReference type="ARBA" id="ARBA00022679"/>
    </source>
</evidence>
<organism evidence="3 4">
    <name type="scientific">Paenibacillus baekrokdamisoli</name>
    <dbReference type="NCBI Taxonomy" id="1712516"/>
    <lineage>
        <taxon>Bacteria</taxon>
        <taxon>Bacillati</taxon>
        <taxon>Bacillota</taxon>
        <taxon>Bacilli</taxon>
        <taxon>Bacillales</taxon>
        <taxon>Paenibacillaceae</taxon>
        <taxon>Paenibacillus</taxon>
    </lineage>
</organism>
<dbReference type="InterPro" id="IPR016181">
    <property type="entry name" value="Acyl_CoA_acyltransferase"/>
</dbReference>
<reference evidence="3 4" key="1">
    <citation type="submission" date="2018-11" db="EMBL/GenBank/DDBJ databases">
        <title>Complete genome sequence of Paenibacillus baekrokdamisoli strain KCTC 33723.</title>
        <authorList>
            <person name="Kang S.W."/>
            <person name="Lee K.C."/>
            <person name="Kim K.K."/>
            <person name="Kim J.S."/>
            <person name="Kim D.S."/>
            <person name="Ko S.H."/>
            <person name="Yang S.H."/>
            <person name="Lee J.S."/>
        </authorList>
    </citation>
    <scope>NUCLEOTIDE SEQUENCE [LARGE SCALE GENOMIC DNA]</scope>
    <source>
        <strain evidence="3 4">KCTC 33723</strain>
    </source>
</reference>
<dbReference type="EMBL" id="AP019308">
    <property type="protein sequence ID" value="BBH19357.1"/>
    <property type="molecule type" value="Genomic_DNA"/>
</dbReference>
<gene>
    <name evidence="3" type="ORF">Back11_07020</name>
</gene>
<dbReference type="SUPFAM" id="SSF55729">
    <property type="entry name" value="Acyl-CoA N-acyltransferases (Nat)"/>
    <property type="match status" value="1"/>
</dbReference>
<protein>
    <submittedName>
        <fullName evidence="3">Uncharacterized protein</fullName>
    </submittedName>
</protein>
<dbReference type="Gene3D" id="3.40.630.30">
    <property type="match status" value="1"/>
</dbReference>
<dbReference type="RefSeq" id="WP_260182332.1">
    <property type="nucleotide sequence ID" value="NZ_JACHXC010000001.1"/>
</dbReference>
<dbReference type="PANTHER" id="PTHR43877">
    <property type="entry name" value="AMINOALKYLPHOSPHONATE N-ACETYLTRANSFERASE-RELATED-RELATED"/>
    <property type="match status" value="1"/>
</dbReference>
<dbReference type="AlphaFoldDB" id="A0A3G9IK29"/>
<dbReference type="GO" id="GO:0016747">
    <property type="term" value="F:acyltransferase activity, transferring groups other than amino-acyl groups"/>
    <property type="evidence" value="ECO:0007669"/>
    <property type="project" value="InterPro"/>
</dbReference>
<sequence length="180" mass="20686">MQETLITYREMLLEEAHKIAEVDRSEQIEQVYRITEGQLISAQAGHECPSWNDEQLYQLITRMQHELTNGGLAWGAFDGKRLVGFAVLGSKWCGVCKDHLQVDLMYVNRAHRRKGIASQLMRLVEEEAKARGASYLYISSTETESAVRFYQSHGSEWTAEADEELFTLEPLDIHMIKHLK</sequence>
<keyword evidence="1" id="KW-0808">Transferase</keyword>
<evidence type="ECO:0000313" key="3">
    <source>
        <dbReference type="EMBL" id="BBH19357.1"/>
    </source>
</evidence>
<dbReference type="Proteomes" id="UP000275368">
    <property type="component" value="Chromosome"/>
</dbReference>
<accession>A0A3G9IK29</accession>
<dbReference type="CDD" id="cd04301">
    <property type="entry name" value="NAT_SF"/>
    <property type="match status" value="1"/>
</dbReference>
<name>A0A3G9IK29_9BACL</name>
<dbReference type="PROSITE" id="PS51186">
    <property type="entry name" value="GNAT"/>
    <property type="match status" value="1"/>
</dbReference>
<keyword evidence="4" id="KW-1185">Reference proteome</keyword>
<evidence type="ECO:0000256" key="2">
    <source>
        <dbReference type="ARBA" id="ARBA00023315"/>
    </source>
</evidence>
<proteinExistence type="predicted"/>
<dbReference type="InterPro" id="IPR050832">
    <property type="entry name" value="Bact_Acetyltransf"/>
</dbReference>
<keyword evidence="2" id="KW-0012">Acyltransferase</keyword>
<dbReference type="Pfam" id="PF00583">
    <property type="entry name" value="Acetyltransf_1"/>
    <property type="match status" value="1"/>
</dbReference>
<evidence type="ECO:0000313" key="4">
    <source>
        <dbReference type="Proteomes" id="UP000275368"/>
    </source>
</evidence>